<proteinExistence type="predicted"/>
<keyword evidence="1" id="KW-1185">Reference proteome</keyword>
<name>A0A1I7X6E4_HETBA</name>
<dbReference type="AlphaFoldDB" id="A0A1I7X6E4"/>
<reference evidence="2" key="1">
    <citation type="submission" date="2016-11" db="UniProtKB">
        <authorList>
            <consortium name="WormBaseParasite"/>
        </authorList>
    </citation>
    <scope>IDENTIFICATION</scope>
</reference>
<organism evidence="1 2">
    <name type="scientific">Heterorhabditis bacteriophora</name>
    <name type="common">Entomopathogenic nematode worm</name>
    <dbReference type="NCBI Taxonomy" id="37862"/>
    <lineage>
        <taxon>Eukaryota</taxon>
        <taxon>Metazoa</taxon>
        <taxon>Ecdysozoa</taxon>
        <taxon>Nematoda</taxon>
        <taxon>Chromadorea</taxon>
        <taxon>Rhabditida</taxon>
        <taxon>Rhabditina</taxon>
        <taxon>Rhabditomorpha</taxon>
        <taxon>Strongyloidea</taxon>
        <taxon>Heterorhabditidae</taxon>
        <taxon>Heterorhabditis</taxon>
    </lineage>
</organism>
<dbReference type="Proteomes" id="UP000095283">
    <property type="component" value="Unplaced"/>
</dbReference>
<evidence type="ECO:0000313" key="2">
    <source>
        <dbReference type="WBParaSite" id="Hba_13045"/>
    </source>
</evidence>
<protein>
    <submittedName>
        <fullName evidence="2">Uncharacterized protein</fullName>
    </submittedName>
</protein>
<sequence length="60" mass="7130">MAFTDVIMFRMVDINILAKQVPKRRIAYVIMAIHYVTSYGTQITKRSFNYYRVVLSPDFH</sequence>
<accession>A0A1I7X6E4</accession>
<dbReference type="WBParaSite" id="Hba_13045">
    <property type="protein sequence ID" value="Hba_13045"/>
    <property type="gene ID" value="Hba_13045"/>
</dbReference>
<evidence type="ECO:0000313" key="1">
    <source>
        <dbReference type="Proteomes" id="UP000095283"/>
    </source>
</evidence>